<dbReference type="AlphaFoldDB" id="A0A1D1UJG1"/>
<feature type="region of interest" description="Disordered" evidence="1">
    <location>
        <begin position="38"/>
        <end position="66"/>
    </location>
</feature>
<keyword evidence="3" id="KW-1185">Reference proteome</keyword>
<protein>
    <submittedName>
        <fullName evidence="2">Uncharacterized protein</fullName>
    </submittedName>
</protein>
<name>A0A1D1UJG1_RAMVA</name>
<evidence type="ECO:0000256" key="1">
    <source>
        <dbReference type="SAM" id="MobiDB-lite"/>
    </source>
</evidence>
<proteinExistence type="predicted"/>
<dbReference type="Proteomes" id="UP000186922">
    <property type="component" value="Unassembled WGS sequence"/>
</dbReference>
<sequence>MASATDKAIGITPMLAEVANTQRRPVIGYKVIQPATTEVDATGSTRPGVTAQEDVNKDNAEDASPRKICDRHMSNAKKWSDNAHGWNPIRSRLHNGVLHMVQILPAMRLARIATAQQLRFLNSHSTIRDPTYYRKVKRYRLPGHPRNSRIDSRTPFYGKRQLHEVHPSVMRRFHFS</sequence>
<gene>
    <name evidence="2" type="primary">RvY_02116-1</name>
    <name evidence="2" type="synonym">RvY_02116.1</name>
    <name evidence="2" type="ORF">RvY_02116</name>
</gene>
<comment type="caution">
    <text evidence="2">The sequence shown here is derived from an EMBL/GenBank/DDBJ whole genome shotgun (WGS) entry which is preliminary data.</text>
</comment>
<reference evidence="2 3" key="1">
    <citation type="journal article" date="2016" name="Nat. Commun.">
        <title>Extremotolerant tardigrade genome and improved radiotolerance of human cultured cells by tardigrade-unique protein.</title>
        <authorList>
            <person name="Hashimoto T."/>
            <person name="Horikawa D.D."/>
            <person name="Saito Y."/>
            <person name="Kuwahara H."/>
            <person name="Kozuka-Hata H."/>
            <person name="Shin-I T."/>
            <person name="Minakuchi Y."/>
            <person name="Ohishi K."/>
            <person name="Motoyama A."/>
            <person name="Aizu T."/>
            <person name="Enomoto A."/>
            <person name="Kondo K."/>
            <person name="Tanaka S."/>
            <person name="Hara Y."/>
            <person name="Koshikawa S."/>
            <person name="Sagara H."/>
            <person name="Miura T."/>
            <person name="Yokobori S."/>
            <person name="Miyagawa K."/>
            <person name="Suzuki Y."/>
            <person name="Kubo T."/>
            <person name="Oyama M."/>
            <person name="Kohara Y."/>
            <person name="Fujiyama A."/>
            <person name="Arakawa K."/>
            <person name="Katayama T."/>
            <person name="Toyoda A."/>
            <person name="Kunieda T."/>
        </authorList>
    </citation>
    <scope>NUCLEOTIDE SEQUENCE [LARGE SCALE GENOMIC DNA]</scope>
    <source>
        <strain evidence="2 3">YOKOZUNA-1</strain>
    </source>
</reference>
<organism evidence="2 3">
    <name type="scientific">Ramazzottius varieornatus</name>
    <name type="common">Water bear</name>
    <name type="synonym">Tardigrade</name>
    <dbReference type="NCBI Taxonomy" id="947166"/>
    <lineage>
        <taxon>Eukaryota</taxon>
        <taxon>Metazoa</taxon>
        <taxon>Ecdysozoa</taxon>
        <taxon>Tardigrada</taxon>
        <taxon>Eutardigrada</taxon>
        <taxon>Parachela</taxon>
        <taxon>Hypsibioidea</taxon>
        <taxon>Ramazzottiidae</taxon>
        <taxon>Ramazzottius</taxon>
    </lineage>
</organism>
<dbReference type="EMBL" id="BDGG01000001">
    <property type="protein sequence ID" value="GAU89581.1"/>
    <property type="molecule type" value="Genomic_DNA"/>
</dbReference>
<feature type="compositionally biased region" description="Basic and acidic residues" evidence="1">
    <location>
        <begin position="54"/>
        <end position="66"/>
    </location>
</feature>
<evidence type="ECO:0000313" key="3">
    <source>
        <dbReference type="Proteomes" id="UP000186922"/>
    </source>
</evidence>
<accession>A0A1D1UJG1</accession>
<evidence type="ECO:0000313" key="2">
    <source>
        <dbReference type="EMBL" id="GAU89581.1"/>
    </source>
</evidence>